<dbReference type="EMBL" id="BAAASZ010000007">
    <property type="protein sequence ID" value="GAA2428978.1"/>
    <property type="molecule type" value="Genomic_DNA"/>
</dbReference>
<name>A0ABP5WP03_9ACTN</name>
<gene>
    <name evidence="2" type="ORF">GCM10010405_09660</name>
</gene>
<protein>
    <submittedName>
        <fullName evidence="2">Uncharacterized protein</fullName>
    </submittedName>
</protein>
<evidence type="ECO:0000313" key="3">
    <source>
        <dbReference type="Proteomes" id="UP001501638"/>
    </source>
</evidence>
<keyword evidence="3" id="KW-1185">Reference proteome</keyword>
<accession>A0ABP5WP03</accession>
<evidence type="ECO:0000313" key="2">
    <source>
        <dbReference type="EMBL" id="GAA2428978.1"/>
    </source>
</evidence>
<proteinExistence type="predicted"/>
<feature type="region of interest" description="Disordered" evidence="1">
    <location>
        <begin position="105"/>
        <end position="136"/>
    </location>
</feature>
<organism evidence="2 3">
    <name type="scientific">Streptomyces macrosporus</name>
    <dbReference type="NCBI Taxonomy" id="44032"/>
    <lineage>
        <taxon>Bacteria</taxon>
        <taxon>Bacillati</taxon>
        <taxon>Actinomycetota</taxon>
        <taxon>Actinomycetes</taxon>
        <taxon>Kitasatosporales</taxon>
        <taxon>Streptomycetaceae</taxon>
        <taxon>Streptomyces</taxon>
    </lineage>
</organism>
<feature type="compositionally biased region" description="Acidic residues" evidence="1">
    <location>
        <begin position="122"/>
        <end position="132"/>
    </location>
</feature>
<evidence type="ECO:0000256" key="1">
    <source>
        <dbReference type="SAM" id="MobiDB-lite"/>
    </source>
</evidence>
<feature type="compositionally biased region" description="Polar residues" evidence="1">
    <location>
        <begin position="180"/>
        <end position="198"/>
    </location>
</feature>
<comment type="caution">
    <text evidence="2">The sequence shown here is derived from an EMBL/GenBank/DDBJ whole genome shotgun (WGS) entry which is preliminary data.</text>
</comment>
<feature type="region of interest" description="Disordered" evidence="1">
    <location>
        <begin position="175"/>
        <end position="205"/>
    </location>
</feature>
<dbReference type="Proteomes" id="UP001501638">
    <property type="component" value="Unassembled WGS sequence"/>
</dbReference>
<feature type="region of interest" description="Disordered" evidence="1">
    <location>
        <begin position="36"/>
        <end position="55"/>
    </location>
</feature>
<sequence length="205" mass="21704">MFGHSVAGARARSVAVFGLKGMLVVALLAAAVGCGDDEPSPEGGTSSPRDAGTATLFPGAVAEGEQESIDFPQVDVGETARFDVEVRNDTDEALAMEKARIVTWNGDSKPASHPARPRATEEDPGIDISENDCEGKTLQPEEQCRIEMLIREPITSADRLGLEVDTDKGPFWVALYGDTGKSSPSSPAWTQNPETPTISPGPRQP</sequence>
<reference evidence="3" key="1">
    <citation type="journal article" date="2019" name="Int. J. Syst. Evol. Microbiol.">
        <title>The Global Catalogue of Microorganisms (GCM) 10K type strain sequencing project: providing services to taxonomists for standard genome sequencing and annotation.</title>
        <authorList>
            <consortium name="The Broad Institute Genomics Platform"/>
            <consortium name="The Broad Institute Genome Sequencing Center for Infectious Disease"/>
            <person name="Wu L."/>
            <person name="Ma J."/>
        </authorList>
    </citation>
    <scope>NUCLEOTIDE SEQUENCE [LARGE SCALE GENOMIC DNA]</scope>
    <source>
        <strain evidence="3">JCM 6305</strain>
    </source>
</reference>